<dbReference type="RefSeq" id="WP_249513510.1">
    <property type="nucleotide sequence ID" value="NZ_CP093365.1"/>
</dbReference>
<organism evidence="3 4">
    <name type="scientific">Bombilactobacillus thymidiniphilus</name>
    <dbReference type="NCBI Taxonomy" id="2923363"/>
    <lineage>
        <taxon>Bacteria</taxon>
        <taxon>Bacillati</taxon>
        <taxon>Bacillota</taxon>
        <taxon>Bacilli</taxon>
        <taxon>Lactobacillales</taxon>
        <taxon>Lactobacillaceae</taxon>
        <taxon>Bombilactobacillus</taxon>
    </lineage>
</organism>
<dbReference type="InterPro" id="IPR001667">
    <property type="entry name" value="DDH_dom"/>
</dbReference>
<evidence type="ECO:0000259" key="2">
    <source>
        <dbReference type="Pfam" id="PF02272"/>
    </source>
</evidence>
<evidence type="ECO:0000313" key="3">
    <source>
        <dbReference type="EMBL" id="UQS84326.1"/>
    </source>
</evidence>
<gene>
    <name evidence="3" type="ORF">MOO47_01540</name>
</gene>
<dbReference type="InterPro" id="IPR038763">
    <property type="entry name" value="DHH_sf"/>
</dbReference>
<dbReference type="Pfam" id="PF02272">
    <property type="entry name" value="DHHA1"/>
    <property type="match status" value="1"/>
</dbReference>
<accession>A0ABY4PEZ7</accession>
<dbReference type="PANTHER" id="PTHR47618">
    <property type="entry name" value="BIFUNCTIONAL OLIGORIBONUCLEASE AND PAP PHOSPHATASE NRNA"/>
    <property type="match status" value="1"/>
</dbReference>
<name>A0ABY4PEZ7_9LACO</name>
<feature type="domain" description="DHHA1" evidence="2">
    <location>
        <begin position="230"/>
        <end position="310"/>
    </location>
</feature>
<protein>
    <submittedName>
        <fullName evidence="3">Bifunctional oligoribonuclease/PAP phosphatase NrnA</fullName>
    </submittedName>
</protein>
<dbReference type="InterPro" id="IPR051319">
    <property type="entry name" value="Oligoribo/pAp-PDE_c-di-AMP_PDE"/>
</dbReference>
<dbReference type="Gene3D" id="3.10.310.30">
    <property type="match status" value="1"/>
</dbReference>
<dbReference type="Pfam" id="PF01368">
    <property type="entry name" value="DHH"/>
    <property type="match status" value="1"/>
</dbReference>
<dbReference type="InterPro" id="IPR003156">
    <property type="entry name" value="DHHA1_dom"/>
</dbReference>
<evidence type="ECO:0000313" key="4">
    <source>
        <dbReference type="Proteomes" id="UP000831947"/>
    </source>
</evidence>
<dbReference type="EMBL" id="CP093365">
    <property type="protein sequence ID" value="UQS84326.1"/>
    <property type="molecule type" value="Genomic_DNA"/>
</dbReference>
<feature type="domain" description="DDH" evidence="1">
    <location>
        <begin position="17"/>
        <end position="154"/>
    </location>
</feature>
<reference evidence="3 4" key="1">
    <citation type="journal article" date="2022" name="Int. J. Syst. Evol. Microbiol.">
        <title>Apilactobacillus apisilvae sp. nov., Nicolia spurrieriana gen. nov. sp. nov., Bombilactobacillus folatiphilus sp. nov. and Bombilactobacillus thymidiniphilus sp. nov., four new lactic acid bacterial isolates from stingless bees Tetragonula carbonaria and Austroplebeia australis.</title>
        <authorList>
            <person name="Oliphant S.A."/>
            <person name="Watson-Haigh N.S."/>
            <person name="Sumby K.M."/>
            <person name="Gardner J."/>
            <person name="Groom S."/>
            <person name="Jiranek V."/>
        </authorList>
    </citation>
    <scope>NUCLEOTIDE SEQUENCE [LARGE SCALE GENOMIC DNA]</scope>
    <source>
        <strain evidence="3 4">SG4_A1</strain>
    </source>
</reference>
<dbReference type="Proteomes" id="UP000831947">
    <property type="component" value="Chromosome"/>
</dbReference>
<dbReference type="PANTHER" id="PTHR47618:SF1">
    <property type="entry name" value="BIFUNCTIONAL OLIGORIBONUCLEASE AND PAP PHOSPHATASE NRNA"/>
    <property type="match status" value="1"/>
</dbReference>
<sequence>MNTFGEIIEQIKIAPVIIIHRHTNPDPDALGAQFGLATSIKSTYPEKTVLLAGESVGDLDWMTTMNQVTDEQYAQALVIVVDTANTPRISDQRYSLGTTVIKIDHHPNVDPYGDLNYVDTSASSCSEIIVDLINHAGNDLTLTKPIAAALYTGIVGDTGRFMYSNATVHTFNVVAQLLSFGFQPDKINQRMGQITLNQAKLQGYVLEHLIVAENGAAKAIIPADVLEKLGLQQADAHVAVTTPGRLKEVTCWVLAVAKPDGTYRIHLRSQGPVINDIASEHDGGGHPLASGANAQNEAEVEQIFAQLQAKLT</sequence>
<dbReference type="SUPFAM" id="SSF64182">
    <property type="entry name" value="DHH phosphoesterases"/>
    <property type="match status" value="1"/>
</dbReference>
<evidence type="ECO:0000259" key="1">
    <source>
        <dbReference type="Pfam" id="PF01368"/>
    </source>
</evidence>
<keyword evidence="4" id="KW-1185">Reference proteome</keyword>
<dbReference type="Gene3D" id="3.90.1640.10">
    <property type="entry name" value="inorganic pyrophosphatase (n-terminal core)"/>
    <property type="match status" value="1"/>
</dbReference>
<proteinExistence type="predicted"/>